<comment type="caution">
    <text evidence="1">The sequence shown here is derived from an EMBL/GenBank/DDBJ whole genome shotgun (WGS) entry which is preliminary data.</text>
</comment>
<name>A0ACC3C2H6_PYRYE</name>
<dbReference type="Proteomes" id="UP000798662">
    <property type="component" value="Chromosome 2"/>
</dbReference>
<keyword evidence="2" id="KW-1185">Reference proteome</keyword>
<evidence type="ECO:0000313" key="2">
    <source>
        <dbReference type="Proteomes" id="UP000798662"/>
    </source>
</evidence>
<sequence>MAWRQVAYNYLKAAAALRASSREQLAVYMRLAAESDSATAYKRVLDDAGEVRLSSVLTLSGGAMAPAFLHGDQIVSRTLHSPTPPLPPASVQLVSLFTSMLPFTFGPREPAAAASTPSGAAVDAGLSAASADNENASAGAPDAGKASPSSPPTLGSIMRTLLTPSFLAPDTLSPSDIVILTDPADARRRLLRRLAALPGAVLKSPTSTETLTVPPNHVWVERDAEMPPGRGPWEGRDSRDFGPVALANIVGRAIYCVRGPGDHAVVSRGGAGGGLGLADGLILGVELEGVLAAAASSGRREGKQAEKKGER</sequence>
<protein>
    <submittedName>
        <fullName evidence="1">Uncharacterized protein</fullName>
    </submittedName>
</protein>
<evidence type="ECO:0000313" key="1">
    <source>
        <dbReference type="EMBL" id="KAK1864185.1"/>
    </source>
</evidence>
<accession>A0ACC3C2H6</accession>
<organism evidence="1 2">
    <name type="scientific">Pyropia yezoensis</name>
    <name type="common">Susabi-nori</name>
    <name type="synonym">Porphyra yezoensis</name>
    <dbReference type="NCBI Taxonomy" id="2788"/>
    <lineage>
        <taxon>Eukaryota</taxon>
        <taxon>Rhodophyta</taxon>
        <taxon>Bangiophyceae</taxon>
        <taxon>Bangiales</taxon>
        <taxon>Bangiaceae</taxon>
        <taxon>Pyropia</taxon>
    </lineage>
</organism>
<proteinExistence type="predicted"/>
<reference evidence="1" key="1">
    <citation type="submission" date="2019-11" db="EMBL/GenBank/DDBJ databases">
        <title>Nori genome reveals adaptations in red seaweeds to the harsh intertidal environment.</title>
        <authorList>
            <person name="Wang D."/>
            <person name="Mao Y."/>
        </authorList>
    </citation>
    <scope>NUCLEOTIDE SEQUENCE</scope>
    <source>
        <tissue evidence="1">Gametophyte</tissue>
    </source>
</reference>
<gene>
    <name evidence="1" type="ORF">I4F81_006735</name>
</gene>
<dbReference type="EMBL" id="CM020619">
    <property type="protein sequence ID" value="KAK1864185.1"/>
    <property type="molecule type" value="Genomic_DNA"/>
</dbReference>